<dbReference type="AlphaFoldDB" id="A0A8X6KSX9"/>
<evidence type="ECO:0000313" key="2">
    <source>
        <dbReference type="EMBL" id="GFQ81228.1"/>
    </source>
</evidence>
<dbReference type="EMBL" id="BMAO01032300">
    <property type="protein sequence ID" value="GFQ81228.1"/>
    <property type="molecule type" value="Genomic_DNA"/>
</dbReference>
<evidence type="ECO:0000313" key="3">
    <source>
        <dbReference type="Proteomes" id="UP000887116"/>
    </source>
</evidence>
<protein>
    <submittedName>
        <fullName evidence="2">Uncharacterized protein</fullName>
    </submittedName>
</protein>
<keyword evidence="3" id="KW-1185">Reference proteome</keyword>
<sequence length="69" mass="7808">MPEKRRSPLLSASSSRVDQEGFDLSRGTGPLWIESRSRFCVYVWDDEIPRSVPGVSEIVAVHLHIIDLN</sequence>
<organism evidence="2 3">
    <name type="scientific">Trichonephila clavata</name>
    <name type="common">Joro spider</name>
    <name type="synonym">Nephila clavata</name>
    <dbReference type="NCBI Taxonomy" id="2740835"/>
    <lineage>
        <taxon>Eukaryota</taxon>
        <taxon>Metazoa</taxon>
        <taxon>Ecdysozoa</taxon>
        <taxon>Arthropoda</taxon>
        <taxon>Chelicerata</taxon>
        <taxon>Arachnida</taxon>
        <taxon>Araneae</taxon>
        <taxon>Araneomorphae</taxon>
        <taxon>Entelegynae</taxon>
        <taxon>Araneoidea</taxon>
        <taxon>Nephilidae</taxon>
        <taxon>Trichonephila</taxon>
    </lineage>
</organism>
<reference evidence="2" key="1">
    <citation type="submission" date="2020-07" db="EMBL/GenBank/DDBJ databases">
        <title>Multicomponent nature underlies the extraordinary mechanical properties of spider dragline silk.</title>
        <authorList>
            <person name="Kono N."/>
            <person name="Nakamura H."/>
            <person name="Mori M."/>
            <person name="Yoshida Y."/>
            <person name="Ohtoshi R."/>
            <person name="Malay A.D."/>
            <person name="Moran D.A.P."/>
            <person name="Tomita M."/>
            <person name="Numata K."/>
            <person name="Arakawa K."/>
        </authorList>
    </citation>
    <scope>NUCLEOTIDE SEQUENCE</scope>
</reference>
<proteinExistence type="predicted"/>
<feature type="region of interest" description="Disordered" evidence="1">
    <location>
        <begin position="1"/>
        <end position="21"/>
    </location>
</feature>
<gene>
    <name evidence="2" type="ORF">TNCT_531661</name>
</gene>
<dbReference type="Proteomes" id="UP000887116">
    <property type="component" value="Unassembled WGS sequence"/>
</dbReference>
<accession>A0A8X6KSX9</accession>
<comment type="caution">
    <text evidence="2">The sequence shown here is derived from an EMBL/GenBank/DDBJ whole genome shotgun (WGS) entry which is preliminary data.</text>
</comment>
<dbReference type="OrthoDB" id="10603113at2759"/>
<evidence type="ECO:0000256" key="1">
    <source>
        <dbReference type="SAM" id="MobiDB-lite"/>
    </source>
</evidence>
<name>A0A8X6KSX9_TRICU</name>